<feature type="domain" description="EamA" evidence="6">
    <location>
        <begin position="163"/>
        <end position="296"/>
    </location>
</feature>
<evidence type="ECO:0000313" key="7">
    <source>
        <dbReference type="EMBL" id="QFU15244.1"/>
    </source>
</evidence>
<sequence length="322" mass="32995">MMRTAIRPTMAASDWALLILLSVVWGGSFLFVGVAVKELPPLTIVACRVVLAAAVLQLVLAALGLRLPHDRRAWGAFLGMGLLNNAIPFTLIVWGQSHIASGLASILNATTPLFTVVVAHFLTADEKLTGPRLAGVAGGFCGVAVMLGASALAIRDAGVAAQVAVLGAALSYACAGVFGRRFRAMGIRPLTTAAGQVTASSLVLLPLALAVDRPWTLPAPSGGALVSLAGLALVSTAFAYILFFRLLARAGATNAGLVTFLIPASAILFGVVVLGERLEARHFAGMGLIGLGLVLIDGRLLPGLGRGRSAAAVFVRPGKPGR</sequence>
<feature type="transmembrane region" description="Helical" evidence="5">
    <location>
        <begin position="100"/>
        <end position="121"/>
    </location>
</feature>
<feature type="domain" description="EamA" evidence="6">
    <location>
        <begin position="17"/>
        <end position="147"/>
    </location>
</feature>
<dbReference type="InterPro" id="IPR000620">
    <property type="entry name" value="EamA_dom"/>
</dbReference>
<protein>
    <submittedName>
        <fullName evidence="7">EamA family transporter</fullName>
    </submittedName>
</protein>
<comment type="subcellular location">
    <subcellularLocation>
        <location evidence="1">Membrane</location>
        <topology evidence="1">Multi-pass membrane protein</topology>
    </subcellularLocation>
</comment>
<feature type="transmembrane region" description="Helical" evidence="5">
    <location>
        <begin position="159"/>
        <end position="178"/>
    </location>
</feature>
<dbReference type="InterPro" id="IPR050638">
    <property type="entry name" value="AA-Vitamin_Transporters"/>
</dbReference>
<feature type="transmembrane region" description="Helical" evidence="5">
    <location>
        <begin position="75"/>
        <end position="94"/>
    </location>
</feature>
<dbReference type="Pfam" id="PF00892">
    <property type="entry name" value="EamA"/>
    <property type="match status" value="2"/>
</dbReference>
<feature type="transmembrane region" description="Helical" evidence="5">
    <location>
        <begin position="42"/>
        <end position="63"/>
    </location>
</feature>
<keyword evidence="4 5" id="KW-0472">Membrane</keyword>
<dbReference type="RefSeq" id="WP_152584890.1">
    <property type="nucleotide sequence ID" value="NZ_CP045423.1"/>
</dbReference>
<dbReference type="InterPro" id="IPR037185">
    <property type="entry name" value="EmrE-like"/>
</dbReference>
<dbReference type="PANTHER" id="PTHR32322">
    <property type="entry name" value="INNER MEMBRANE TRANSPORTER"/>
    <property type="match status" value="1"/>
</dbReference>
<dbReference type="Proteomes" id="UP000325614">
    <property type="component" value="Chromosome"/>
</dbReference>
<reference evidence="7 8" key="1">
    <citation type="submission" date="2019-10" db="EMBL/GenBank/DDBJ databases">
        <title>Isolation, Identification of Microvirga thermotolerans HR1, a novel thermophilic bacterium and Comparative Genomics of the genus Microvirga.</title>
        <authorList>
            <person name="Li J."/>
            <person name="Zhang W."/>
            <person name="Lin M."/>
            <person name="Wang J."/>
        </authorList>
    </citation>
    <scope>NUCLEOTIDE SEQUENCE [LARGE SCALE GENOMIC DNA]</scope>
    <source>
        <strain evidence="7 8">HR1</strain>
    </source>
</reference>
<dbReference type="GO" id="GO:0016020">
    <property type="term" value="C:membrane"/>
    <property type="evidence" value="ECO:0007669"/>
    <property type="project" value="UniProtKB-SubCell"/>
</dbReference>
<feature type="transmembrane region" description="Helical" evidence="5">
    <location>
        <begin position="255"/>
        <end position="274"/>
    </location>
</feature>
<gene>
    <name evidence="7" type="ORF">GDR74_02865</name>
</gene>
<evidence type="ECO:0000256" key="5">
    <source>
        <dbReference type="SAM" id="Phobius"/>
    </source>
</evidence>
<dbReference type="AlphaFoldDB" id="A0A5P9JZ82"/>
<dbReference type="EMBL" id="CP045423">
    <property type="protein sequence ID" value="QFU15244.1"/>
    <property type="molecule type" value="Genomic_DNA"/>
</dbReference>
<evidence type="ECO:0000259" key="6">
    <source>
        <dbReference type="Pfam" id="PF00892"/>
    </source>
</evidence>
<feature type="transmembrane region" description="Helical" evidence="5">
    <location>
        <begin position="223"/>
        <end position="243"/>
    </location>
</feature>
<evidence type="ECO:0000256" key="2">
    <source>
        <dbReference type="ARBA" id="ARBA00022692"/>
    </source>
</evidence>
<dbReference type="SUPFAM" id="SSF103481">
    <property type="entry name" value="Multidrug resistance efflux transporter EmrE"/>
    <property type="match status" value="2"/>
</dbReference>
<evidence type="ECO:0000256" key="1">
    <source>
        <dbReference type="ARBA" id="ARBA00004141"/>
    </source>
</evidence>
<evidence type="ECO:0000256" key="3">
    <source>
        <dbReference type="ARBA" id="ARBA00022989"/>
    </source>
</evidence>
<feature type="transmembrane region" description="Helical" evidence="5">
    <location>
        <begin position="12"/>
        <end position="36"/>
    </location>
</feature>
<feature type="transmembrane region" description="Helical" evidence="5">
    <location>
        <begin position="190"/>
        <end position="211"/>
    </location>
</feature>
<keyword evidence="3 5" id="KW-1133">Transmembrane helix</keyword>
<keyword evidence="8" id="KW-1185">Reference proteome</keyword>
<dbReference type="KEGG" id="mico:GDR74_02865"/>
<evidence type="ECO:0000313" key="8">
    <source>
        <dbReference type="Proteomes" id="UP000325614"/>
    </source>
</evidence>
<feature type="transmembrane region" description="Helical" evidence="5">
    <location>
        <begin position="133"/>
        <end position="153"/>
    </location>
</feature>
<proteinExistence type="predicted"/>
<organism evidence="7 8">
    <name type="scientific">Microvirga thermotolerans</name>
    <dbReference type="NCBI Taxonomy" id="2651334"/>
    <lineage>
        <taxon>Bacteria</taxon>
        <taxon>Pseudomonadati</taxon>
        <taxon>Pseudomonadota</taxon>
        <taxon>Alphaproteobacteria</taxon>
        <taxon>Hyphomicrobiales</taxon>
        <taxon>Methylobacteriaceae</taxon>
        <taxon>Microvirga</taxon>
    </lineage>
</organism>
<accession>A0A5P9JZ82</accession>
<evidence type="ECO:0000256" key="4">
    <source>
        <dbReference type="ARBA" id="ARBA00023136"/>
    </source>
</evidence>
<name>A0A5P9JZ82_9HYPH</name>
<keyword evidence="2 5" id="KW-0812">Transmembrane</keyword>
<feature type="transmembrane region" description="Helical" evidence="5">
    <location>
        <begin position="280"/>
        <end position="298"/>
    </location>
</feature>
<dbReference type="PANTHER" id="PTHR32322:SF9">
    <property type="entry name" value="AMINO-ACID METABOLITE EFFLUX PUMP-RELATED"/>
    <property type="match status" value="1"/>
</dbReference>